<comment type="caution">
    <text evidence="5">The sequence shown here is derived from an EMBL/GenBank/DDBJ whole genome shotgun (WGS) entry which is preliminary data.</text>
</comment>
<dbReference type="Proteomes" id="UP000800235">
    <property type="component" value="Unassembled WGS sequence"/>
</dbReference>
<accession>A0A9P4NVB0</accession>
<keyword evidence="2" id="KW-0863">Zinc-finger</keyword>
<organism evidence="5 6">
    <name type="scientific">Tothia fuscella</name>
    <dbReference type="NCBI Taxonomy" id="1048955"/>
    <lineage>
        <taxon>Eukaryota</taxon>
        <taxon>Fungi</taxon>
        <taxon>Dikarya</taxon>
        <taxon>Ascomycota</taxon>
        <taxon>Pezizomycotina</taxon>
        <taxon>Dothideomycetes</taxon>
        <taxon>Pleosporomycetidae</taxon>
        <taxon>Venturiales</taxon>
        <taxon>Cylindrosympodiaceae</taxon>
        <taxon>Tothia</taxon>
    </lineage>
</organism>
<feature type="region of interest" description="Disordered" evidence="4">
    <location>
        <begin position="536"/>
        <end position="568"/>
    </location>
</feature>
<feature type="compositionally biased region" description="Low complexity" evidence="4">
    <location>
        <begin position="385"/>
        <end position="399"/>
    </location>
</feature>
<evidence type="ECO:0000256" key="3">
    <source>
        <dbReference type="ARBA" id="ARBA00022833"/>
    </source>
</evidence>
<feature type="region of interest" description="Disordered" evidence="4">
    <location>
        <begin position="1"/>
        <end position="29"/>
    </location>
</feature>
<evidence type="ECO:0000256" key="1">
    <source>
        <dbReference type="ARBA" id="ARBA00022723"/>
    </source>
</evidence>
<reference evidence="5" key="1">
    <citation type="journal article" date="2020" name="Stud. Mycol.">
        <title>101 Dothideomycetes genomes: a test case for predicting lifestyles and emergence of pathogens.</title>
        <authorList>
            <person name="Haridas S."/>
            <person name="Albert R."/>
            <person name="Binder M."/>
            <person name="Bloem J."/>
            <person name="Labutti K."/>
            <person name="Salamov A."/>
            <person name="Andreopoulos B."/>
            <person name="Baker S."/>
            <person name="Barry K."/>
            <person name="Bills G."/>
            <person name="Bluhm B."/>
            <person name="Cannon C."/>
            <person name="Castanera R."/>
            <person name="Culley D."/>
            <person name="Daum C."/>
            <person name="Ezra D."/>
            <person name="Gonzalez J."/>
            <person name="Henrissat B."/>
            <person name="Kuo A."/>
            <person name="Liang C."/>
            <person name="Lipzen A."/>
            <person name="Lutzoni F."/>
            <person name="Magnuson J."/>
            <person name="Mondo S."/>
            <person name="Nolan M."/>
            <person name="Ohm R."/>
            <person name="Pangilinan J."/>
            <person name="Park H.-J."/>
            <person name="Ramirez L."/>
            <person name="Alfaro M."/>
            <person name="Sun H."/>
            <person name="Tritt A."/>
            <person name="Yoshinaga Y."/>
            <person name="Zwiers L.-H."/>
            <person name="Turgeon B."/>
            <person name="Goodwin S."/>
            <person name="Spatafora J."/>
            <person name="Crous P."/>
            <person name="Grigoriev I."/>
        </authorList>
    </citation>
    <scope>NUCLEOTIDE SEQUENCE</scope>
    <source>
        <strain evidence="5">CBS 130266</strain>
    </source>
</reference>
<keyword evidence="6" id="KW-1185">Reference proteome</keyword>
<sequence>MSPRTIKRVATTPDLRRGQQPPPTTRKFSNLDLKASNAQIPNTIRVMEPPTPGNAFSRSSSRLATPIATPGNSFSFSYSDNARIPSGNAFAPLPSDTSIITPSRNAFLPLSATIGTHTNALNGTTTPEPQPSRLLSPKDIPLPASEDDELLDDPSPSMPLSKCSSSEDDSSGRKGSNSDGSHYSKNSYKYQIEGTYTCSYCGLIQAPSDEPSVIHTHCPHAYCPSCLSDLLDPAVDIPRVIPSCEICTPYIKAVLQIRQEDREECMREEFWEDVEAVRKQIGKEGLEEHRREELLDEMLEEGEYEGSDYDEEDGYFQQCGTSLYADGTELSGSTTEEDADSVDDYLEMRYPEHTIKEQYSPVQSEIRTGRDTPTPESYIDHLNQSSEHGSETSTTSHESNAATIPFPEYHDIDHTITKLIAANQNQTEHYFHPNPRLSTSTSLGSSSLASTQDSSYDPFEYEGVPSRVPTEASLIPSGNSFYLQRNDNIPNLVPFASDISANALTGQDNHNRSETSTPKVARITTAYSIYGTLSQEEEPFESLSTPPATSTPTRISNLTQSPQARTPTLRDRRLQKYAKAQVTYAQNKLKAGFLADIDIVAARAEGLKGQMLAVRSVSPPVRPARPSRKGDISFDASALKSDSPKTPVGGMVRVNTGTDWSKPWRPPVYEGGRVREGFEDGDSLVVEVGIV</sequence>
<dbReference type="GO" id="GO:0008270">
    <property type="term" value="F:zinc ion binding"/>
    <property type="evidence" value="ECO:0007669"/>
    <property type="project" value="UniProtKB-KW"/>
</dbReference>
<evidence type="ECO:0008006" key="7">
    <source>
        <dbReference type="Google" id="ProtNLM"/>
    </source>
</evidence>
<feature type="compositionally biased region" description="Polar residues" evidence="4">
    <location>
        <begin position="118"/>
        <end position="127"/>
    </location>
</feature>
<keyword evidence="3" id="KW-0862">Zinc</keyword>
<feature type="compositionally biased region" description="Polar residues" evidence="4">
    <location>
        <begin position="554"/>
        <end position="566"/>
    </location>
</feature>
<dbReference type="AlphaFoldDB" id="A0A9P4NVB0"/>
<proteinExistence type="predicted"/>
<feature type="region of interest" description="Disordered" evidence="4">
    <location>
        <begin position="618"/>
        <end position="651"/>
    </location>
</feature>
<dbReference type="EMBL" id="MU007026">
    <property type="protein sequence ID" value="KAF2432387.1"/>
    <property type="molecule type" value="Genomic_DNA"/>
</dbReference>
<evidence type="ECO:0000256" key="4">
    <source>
        <dbReference type="SAM" id="MobiDB-lite"/>
    </source>
</evidence>
<evidence type="ECO:0000256" key="2">
    <source>
        <dbReference type="ARBA" id="ARBA00022771"/>
    </source>
</evidence>
<dbReference type="PROSITE" id="PS00518">
    <property type="entry name" value="ZF_RING_1"/>
    <property type="match status" value="1"/>
</dbReference>
<dbReference type="InterPro" id="IPR017907">
    <property type="entry name" value="Znf_RING_CS"/>
</dbReference>
<feature type="region of interest" description="Disordered" evidence="4">
    <location>
        <begin position="118"/>
        <end position="184"/>
    </location>
</feature>
<protein>
    <recommendedName>
        <fullName evidence="7">RING-type domain-containing protein</fullName>
    </recommendedName>
</protein>
<keyword evidence="1" id="KW-0479">Metal-binding</keyword>
<feature type="compositionally biased region" description="Low complexity" evidence="4">
    <location>
        <begin position="154"/>
        <end position="164"/>
    </location>
</feature>
<name>A0A9P4NVB0_9PEZI</name>
<feature type="region of interest" description="Disordered" evidence="4">
    <location>
        <begin position="430"/>
        <end position="458"/>
    </location>
</feature>
<feature type="region of interest" description="Disordered" evidence="4">
    <location>
        <begin position="353"/>
        <end position="400"/>
    </location>
</feature>
<evidence type="ECO:0000313" key="5">
    <source>
        <dbReference type="EMBL" id="KAF2432387.1"/>
    </source>
</evidence>
<feature type="compositionally biased region" description="Low complexity" evidence="4">
    <location>
        <begin position="542"/>
        <end position="553"/>
    </location>
</feature>
<evidence type="ECO:0000313" key="6">
    <source>
        <dbReference type="Proteomes" id="UP000800235"/>
    </source>
</evidence>
<feature type="compositionally biased region" description="Low complexity" evidence="4">
    <location>
        <begin position="437"/>
        <end position="455"/>
    </location>
</feature>
<gene>
    <name evidence="5" type="ORF">EJ08DRAFT_677604</name>
</gene>